<dbReference type="EMBL" id="EQ973780">
    <property type="protein sequence ID" value="EEF49125.1"/>
    <property type="molecule type" value="Genomic_DNA"/>
</dbReference>
<dbReference type="Proteomes" id="UP000008311">
    <property type="component" value="Unassembled WGS sequence"/>
</dbReference>
<evidence type="ECO:0000313" key="2">
    <source>
        <dbReference type="Proteomes" id="UP000008311"/>
    </source>
</evidence>
<gene>
    <name evidence="1" type="ORF">RCOM_1763090</name>
</gene>
<reference evidence="2" key="1">
    <citation type="journal article" date="2010" name="Nat. Biotechnol.">
        <title>Draft genome sequence of the oilseed species Ricinus communis.</title>
        <authorList>
            <person name="Chan A.P."/>
            <person name="Crabtree J."/>
            <person name="Zhao Q."/>
            <person name="Lorenzi H."/>
            <person name="Orvis J."/>
            <person name="Puiu D."/>
            <person name="Melake-Berhan A."/>
            <person name="Jones K.M."/>
            <person name="Redman J."/>
            <person name="Chen G."/>
            <person name="Cahoon E.B."/>
            <person name="Gedil M."/>
            <person name="Stanke M."/>
            <person name="Haas B.J."/>
            <person name="Wortman J.R."/>
            <person name="Fraser-Liggett C.M."/>
            <person name="Ravel J."/>
            <person name="Rabinowicz P.D."/>
        </authorList>
    </citation>
    <scope>NUCLEOTIDE SEQUENCE [LARGE SCALE GENOMIC DNA]</scope>
    <source>
        <strain evidence="2">cv. Hale</strain>
    </source>
</reference>
<dbReference type="InParanoid" id="B9RHN8"/>
<sequence>MLTPKVINGGWPYGGNKRLMSSVNLVQKTIGSLPFPMAIRIEDLVVKCGMKLGGLSLRRYEKVGGRPINNNMTQQFEEFVGVDGKLQFNLARLGLHFIFKHAM</sequence>
<dbReference type="AlphaFoldDB" id="B9RHN8"/>
<keyword evidence="2" id="KW-1185">Reference proteome</keyword>
<name>B9RHN8_RICCO</name>
<proteinExistence type="predicted"/>
<accession>B9RHN8</accession>
<evidence type="ECO:0000313" key="1">
    <source>
        <dbReference type="EMBL" id="EEF49125.1"/>
    </source>
</evidence>
<organism evidence="1 2">
    <name type="scientific">Ricinus communis</name>
    <name type="common">Castor bean</name>
    <dbReference type="NCBI Taxonomy" id="3988"/>
    <lineage>
        <taxon>Eukaryota</taxon>
        <taxon>Viridiplantae</taxon>
        <taxon>Streptophyta</taxon>
        <taxon>Embryophyta</taxon>
        <taxon>Tracheophyta</taxon>
        <taxon>Spermatophyta</taxon>
        <taxon>Magnoliopsida</taxon>
        <taxon>eudicotyledons</taxon>
        <taxon>Gunneridae</taxon>
        <taxon>Pentapetalae</taxon>
        <taxon>rosids</taxon>
        <taxon>fabids</taxon>
        <taxon>Malpighiales</taxon>
        <taxon>Euphorbiaceae</taxon>
        <taxon>Acalyphoideae</taxon>
        <taxon>Acalypheae</taxon>
        <taxon>Ricinus</taxon>
    </lineage>
</organism>
<protein>
    <submittedName>
        <fullName evidence="1">Uncharacterized protein</fullName>
    </submittedName>
</protein>